<protein>
    <recommendedName>
        <fullName evidence="4">Protein kinase domain-containing protein</fullName>
    </recommendedName>
</protein>
<dbReference type="InterPro" id="IPR050167">
    <property type="entry name" value="Ser_Thr_protein_kinase"/>
</dbReference>
<accession>A0ABQ9WVE3</accession>
<keyword evidence="2" id="KW-1133">Transmembrane helix</keyword>
<dbReference type="SUPFAM" id="SSF56112">
    <property type="entry name" value="Protein kinase-like (PK-like)"/>
    <property type="match status" value="1"/>
</dbReference>
<dbReference type="PANTHER" id="PTHR23257">
    <property type="entry name" value="SERINE-THREONINE PROTEIN KINASE"/>
    <property type="match status" value="1"/>
</dbReference>
<evidence type="ECO:0000259" key="4">
    <source>
        <dbReference type="PROSITE" id="PS50011"/>
    </source>
</evidence>
<dbReference type="InterPro" id="IPR001245">
    <property type="entry name" value="Ser-Thr/Tyr_kinase_cat_dom"/>
</dbReference>
<dbReference type="Pfam" id="PF07714">
    <property type="entry name" value="PK_Tyr_Ser-Thr"/>
    <property type="match status" value="1"/>
</dbReference>
<feature type="region of interest" description="Disordered" evidence="1">
    <location>
        <begin position="1871"/>
        <end position="1895"/>
    </location>
</feature>
<dbReference type="Gene3D" id="1.10.510.10">
    <property type="entry name" value="Transferase(Phosphotransferase) domain 1"/>
    <property type="match status" value="1"/>
</dbReference>
<feature type="compositionally biased region" description="Polar residues" evidence="1">
    <location>
        <begin position="1880"/>
        <end position="1889"/>
    </location>
</feature>
<gene>
    <name evidence="5" type="ORF">BLNAU_21612</name>
</gene>
<evidence type="ECO:0000256" key="3">
    <source>
        <dbReference type="SAM" id="SignalP"/>
    </source>
</evidence>
<dbReference type="InterPro" id="IPR000719">
    <property type="entry name" value="Prot_kinase_dom"/>
</dbReference>
<dbReference type="InterPro" id="IPR011050">
    <property type="entry name" value="Pectin_lyase_fold/virulence"/>
</dbReference>
<evidence type="ECO:0000256" key="2">
    <source>
        <dbReference type="SAM" id="Phobius"/>
    </source>
</evidence>
<keyword evidence="2" id="KW-0812">Transmembrane</keyword>
<feature type="signal peptide" evidence="3">
    <location>
        <begin position="1"/>
        <end position="26"/>
    </location>
</feature>
<keyword evidence="6" id="KW-1185">Reference proteome</keyword>
<dbReference type="EMBL" id="JARBJD010000345">
    <property type="protein sequence ID" value="KAK2943476.1"/>
    <property type="molecule type" value="Genomic_DNA"/>
</dbReference>
<evidence type="ECO:0000313" key="6">
    <source>
        <dbReference type="Proteomes" id="UP001281761"/>
    </source>
</evidence>
<evidence type="ECO:0000313" key="5">
    <source>
        <dbReference type="EMBL" id="KAK2943476.1"/>
    </source>
</evidence>
<evidence type="ECO:0000256" key="1">
    <source>
        <dbReference type="SAM" id="MobiDB-lite"/>
    </source>
</evidence>
<keyword evidence="2" id="KW-0472">Membrane</keyword>
<organism evidence="5 6">
    <name type="scientific">Blattamonas nauphoetae</name>
    <dbReference type="NCBI Taxonomy" id="2049346"/>
    <lineage>
        <taxon>Eukaryota</taxon>
        <taxon>Metamonada</taxon>
        <taxon>Preaxostyla</taxon>
        <taxon>Oxymonadida</taxon>
        <taxon>Blattamonas</taxon>
    </lineage>
</organism>
<keyword evidence="3" id="KW-0732">Signal</keyword>
<reference evidence="5 6" key="1">
    <citation type="journal article" date="2022" name="bioRxiv">
        <title>Genomics of Preaxostyla Flagellates Illuminates Evolutionary Transitions and the Path Towards Mitochondrial Loss.</title>
        <authorList>
            <person name="Novak L.V.F."/>
            <person name="Treitli S.C."/>
            <person name="Pyrih J."/>
            <person name="Halakuc P."/>
            <person name="Pipaliya S.V."/>
            <person name="Vacek V."/>
            <person name="Brzon O."/>
            <person name="Soukal P."/>
            <person name="Eme L."/>
            <person name="Dacks J.B."/>
            <person name="Karnkowska A."/>
            <person name="Elias M."/>
            <person name="Hampl V."/>
        </authorList>
    </citation>
    <scope>NUCLEOTIDE SEQUENCE [LARGE SCALE GENOMIC DNA]</scope>
    <source>
        <strain evidence="5">NAU3</strain>
        <tissue evidence="5">Gut</tissue>
    </source>
</reference>
<feature type="chain" id="PRO_5046694491" description="Protein kinase domain-containing protein" evidence="3">
    <location>
        <begin position="27"/>
        <end position="2121"/>
    </location>
</feature>
<feature type="transmembrane region" description="Helical" evidence="2">
    <location>
        <begin position="1798"/>
        <end position="1822"/>
    </location>
</feature>
<comment type="caution">
    <text evidence="5">The sequence shown here is derived from an EMBL/GenBank/DDBJ whole genome shotgun (WGS) entry which is preliminary data.</text>
</comment>
<dbReference type="Proteomes" id="UP001281761">
    <property type="component" value="Unassembled WGS sequence"/>
</dbReference>
<sequence length="2121" mass="228995">MMRCCKMRTFTYLTLFLTTATNLLSANNIDPSRHNYSNHYDLGEQIDDRVELTIEELLIPHQSNQNAGYVLLSDHSYSCASICVLSPLHLVGTKSSRLVSRVDRIGQEMFRVTNTTMKIESTSIIPTKEAISAKNSDIFLDTVTLWMSSPNSLVISLNSHITLSSITFKHRTSHSTIDSLVRNEENSGTVTLASTSINDMILGSSEPLVASSSTLSTQIAWSAFTNISMSTADQTQPPSETSQKTRMIGCETDSVCCVHDGTITRSINTPGSFVFSNNTFAHTDRSNAPTTYTGEKTARIKPTVADVLFDRCAFTNCFSTTEHGGAISSYVVGQTVTITSSSFLSCYVLESHMAGGGVYLNQTTTSISNTKFVSCRGFWGGACAIHPYKYLLSFTNNNCTSCTAECEPTFHTDTSTGTIINTGNRYESNVAKQRACFLAVFSTAEISNNLFTGNTHIQPELTRATLELSVKDPKSLLMHGNKFEGGNFIYSSCNGTIKNDIRFFHYSSSNLDFFATCTNQQLYFPSSSRSNDTLTSSDTSNIIYAGTATQYYSVTASSQSPFVQFSRAASLAISSHSFDFSAKGISFGAFAGHSKVIIDSIKITPNSTALKSDFISLSTASLIVRNITLSSLPVSSFSFIRMAGESSFVVSSSNFSNFVQTSAAGGSFVVMDGSATQHTKLSSCRFSSLRSTGNGGVLLATLTTESTLSVEDCVFSSCSSGGNGGAISVSCAAVVASSSLVVKSTFTSCSCGSEQKGQWVFVEGSTFLTLLKRENWLSTVSSLTTPTDDNLLWGTDNSELEGSKYRSMTLLYYLIPYRNQTITAGPDGRDEDGCGRLEWECKSLEVGASHLSGTGSHKLIVTTSTTLTTPLSFSTNAIEICPNEATASITTGTEGRFAISAFTLTLTSLSFDGQSVERSTSLLEISGSGSIVVSGCSFSSLVKDGDGSIFSSSLNSGNSLTFKDANFSSCLSRVRGGALAVTLNGGSYSMTDPIRFVSCSSTQSEGDWISITSADLVTFLSSSLASLKPLTQTTPYSRLEKKKWFGVDAVTSSEGSLLFYWYPHTSTCESTHIHADGEDHALCGRELLPCSSFNRTLSHPNQNNTFVIDSAVTLNEELTIAADTILTSSTSQQTIATTSAASVTIGQKSLTLLDLSFTGHPRSAPFISLSSACCIVIIDGCSFSSLTLTTAIIEFAAGSLSLTSTKFHQITRSDGNGSVLEVEMVEGMKLEIDAVELSDVTTQNGVANGFFISFTSISDQSKIPAFCLRNLKYSSSSSSNSNGAFVWVEGNNLDEWIAYEDTRFAGSFETGVSYEWLWSVDHATSLNASLLFYLLAGSGGIGVASDGLDLEKCGHNSVWCRTLEHSLTRASKVPTNHLHVMGEVSVGNEVEMGGVTVKGLPVMSSIVLSSSGCLREETGDTVQFESVTVVLKEGGRSSAALVVLFGHMNLSMVEISVLADQTTPLFKSVNSILTLQTITISSSHNVGTLMDCEKGTVSVNSLVSANISFASTPIRLSDLRSATLIQLQVSNTSDLVFLECSNITTLSLQSCSFEGPIIPTQASHNEHESLCEWTTGVITIVDSTVSIKNSDFSHLSQGALFLSNTHTTIHSSVFSSNIGESSQFPSARKNIRCQGGEVVVDSLNGGDGSKDHPSAWISLDSECRFSSQVIEPFAVFFIPTLTSSESPASFNKTSQMYTLTLSGSLLLDCNLRLNVFSLDEKKGENGSIQIPLSPANTMNWTESSFSTQLASSALSSLDSKMEWRCRIVFGDGFKTDSTLLKRSASDERKAQFASVRKWLIPVIITSSALLLLFFIVLIVILVRRRNKQKKENEQLTTKTEMDEQLPAEKLEVEDSFAPTLVNTTANLQKVNPNEFDEGGCSTSHTQQQPMDRDKPVENDGKFEAVNCSDVSEKVFVNWKDTLYRRLHSGENRMIGAERATIAQQLTRGLLNLAQKDPTSLGLRNVSTHWIVFDWTNQMYLQIGEARRGESVAASQTRNTKQDSAGVEGQRWIAPELMDEESNKKHDHGAVFSLGLILWELETGLVPFGELDAANAQRQLGCGGQLPMTKISSLKLVELIEKCLDLDPTGRPTLAEVLKELGEDGLFTTGTILQDDPLGCDF</sequence>
<dbReference type="PROSITE" id="PS50011">
    <property type="entry name" value="PROTEIN_KINASE_DOM"/>
    <property type="match status" value="1"/>
</dbReference>
<dbReference type="InterPro" id="IPR011009">
    <property type="entry name" value="Kinase-like_dom_sf"/>
</dbReference>
<name>A0ABQ9WVE3_9EUKA</name>
<proteinExistence type="predicted"/>
<dbReference type="SUPFAM" id="SSF51126">
    <property type="entry name" value="Pectin lyase-like"/>
    <property type="match status" value="1"/>
</dbReference>
<feature type="domain" description="Protein kinase" evidence="4">
    <location>
        <begin position="1763"/>
        <end position="2106"/>
    </location>
</feature>